<comment type="caution">
    <text evidence="2">The sequence shown here is derived from an EMBL/GenBank/DDBJ whole genome shotgun (WGS) entry which is preliminary data.</text>
</comment>
<dbReference type="AlphaFoldDB" id="A0A2N0NRH4"/>
<gene>
    <name evidence="2" type="ORF">RhiirA5_384852</name>
</gene>
<dbReference type="VEuPathDB" id="FungiDB:FUN_022626"/>
<dbReference type="VEuPathDB" id="FungiDB:RhiirA1_394790"/>
<evidence type="ECO:0000313" key="3">
    <source>
        <dbReference type="Proteomes" id="UP000232722"/>
    </source>
</evidence>
<feature type="compositionally biased region" description="Polar residues" evidence="1">
    <location>
        <begin position="66"/>
        <end position="88"/>
    </location>
</feature>
<feature type="region of interest" description="Disordered" evidence="1">
    <location>
        <begin position="617"/>
        <end position="639"/>
    </location>
</feature>
<organism evidence="2 3">
    <name type="scientific">Rhizophagus irregularis</name>
    <dbReference type="NCBI Taxonomy" id="588596"/>
    <lineage>
        <taxon>Eukaryota</taxon>
        <taxon>Fungi</taxon>
        <taxon>Fungi incertae sedis</taxon>
        <taxon>Mucoromycota</taxon>
        <taxon>Glomeromycotina</taxon>
        <taxon>Glomeromycetes</taxon>
        <taxon>Glomerales</taxon>
        <taxon>Glomeraceae</taxon>
        <taxon>Rhizophagus</taxon>
    </lineage>
</organism>
<dbReference type="Gene3D" id="1.20.5.4090">
    <property type="match status" value="1"/>
</dbReference>
<feature type="compositionally biased region" description="Polar residues" evidence="1">
    <location>
        <begin position="492"/>
        <end position="519"/>
    </location>
</feature>
<evidence type="ECO:0000256" key="1">
    <source>
        <dbReference type="SAM" id="MobiDB-lite"/>
    </source>
</evidence>
<feature type="region of interest" description="Disordered" evidence="1">
    <location>
        <begin position="38"/>
        <end position="93"/>
    </location>
</feature>
<feature type="compositionally biased region" description="Polar residues" evidence="1">
    <location>
        <begin position="46"/>
        <end position="58"/>
    </location>
</feature>
<evidence type="ECO:0008006" key="4">
    <source>
        <dbReference type="Google" id="ProtNLM"/>
    </source>
</evidence>
<dbReference type="Proteomes" id="UP000232722">
    <property type="component" value="Unassembled WGS sequence"/>
</dbReference>
<name>A0A2N0NRH4_9GLOM</name>
<protein>
    <recommendedName>
        <fullName evidence="4">CCHC-type domain-containing protein</fullName>
    </recommendedName>
</protein>
<accession>A0A2N0NRH4</accession>
<proteinExistence type="predicted"/>
<dbReference type="EMBL" id="LLXJ01003369">
    <property type="protein sequence ID" value="PKB97163.1"/>
    <property type="molecule type" value="Genomic_DNA"/>
</dbReference>
<feature type="compositionally biased region" description="Polar residues" evidence="1">
    <location>
        <begin position="676"/>
        <end position="702"/>
    </location>
</feature>
<reference evidence="2 3" key="2">
    <citation type="submission" date="2017-09" db="EMBL/GenBank/DDBJ databases">
        <title>Extensive intraspecific genome diversity in a model arbuscular mycorrhizal fungus.</title>
        <authorList>
            <person name="Chen E.C."/>
            <person name="Morin E."/>
            <person name="Beaudet D."/>
            <person name="Noel J."/>
            <person name="Ndikumana S."/>
            <person name="Charron P."/>
            <person name="St-Onge C."/>
            <person name="Giorgi J."/>
            <person name="Grigoriev I.V."/>
            <person name="Roux C."/>
            <person name="Martin F.M."/>
            <person name="Corradi N."/>
        </authorList>
    </citation>
    <scope>NUCLEOTIDE SEQUENCE [LARGE SCALE GENOMIC DNA]</scope>
    <source>
        <strain evidence="2 3">A5</strain>
    </source>
</reference>
<dbReference type="VEuPathDB" id="FungiDB:RhiirFUN_016194"/>
<feature type="region of interest" description="Disordered" evidence="1">
    <location>
        <begin position="657"/>
        <end position="714"/>
    </location>
</feature>
<feature type="region of interest" description="Disordered" evidence="1">
    <location>
        <begin position="486"/>
        <end position="535"/>
    </location>
</feature>
<reference evidence="2 3" key="1">
    <citation type="submission" date="2016-04" db="EMBL/GenBank/DDBJ databases">
        <title>Genome analyses suggest a sexual origin of heterokaryosis in a supposedly ancient asexual fungus.</title>
        <authorList>
            <person name="Ropars J."/>
            <person name="Sedzielewska K."/>
            <person name="Noel J."/>
            <person name="Charron P."/>
            <person name="Farinelli L."/>
            <person name="Marton T."/>
            <person name="Kruger M."/>
            <person name="Pelin A."/>
            <person name="Brachmann A."/>
            <person name="Corradi N."/>
        </authorList>
    </citation>
    <scope>NUCLEOTIDE SEQUENCE [LARGE SCALE GENOMIC DNA]</scope>
    <source>
        <strain evidence="2 3">A5</strain>
    </source>
</reference>
<evidence type="ECO:0000313" key="2">
    <source>
        <dbReference type="EMBL" id="PKB97163.1"/>
    </source>
</evidence>
<sequence>MSRNTRSKFSQKILKNIEKTYHSTTDKEDIYRTFAPNVNNNRNRKMSNIPTSNNNNSHKTAEPALTSLSQTSSSVEQVPGNNSLITRDSTPHLPNAPIVETVVEMEIEVTNNNETQQLSEGSTSINGNPPLIEEIPMIDNIFSASNIQAQTSFEGFIPRDSFPPKLTDKEILQTLNTIFIGDKDFIKVRSLKKMTFKFYMISVSTKEKLSHLIKTSPPSLNKVKIYEYTQQNIDTLIERKLQLQDNTIIKVLDIPVNYDVTLLIKQITDVTGKRITTYKETKKPPQRIQNRNKNDKPIFIKPIYKQLIISFEDKAAADYLLEQDWCLAIEDSVARILPGNPKHPIYTQRTSSFYKITGLPLNTNARDLSPLVTHLKGRTCTFTQTSRSSFFKNAFIYVHPNDIKKDYTTITGTKFGEHTIFIFPHTNTKKTCNVCGNHTHKYKNCPSTDFVLDKNERKIFKKRFIIRNKDRILVNETTRQTYNHVIKLSKDNPGNSNGQSRPQPNTRGKQKQTYNNTTNHPDRTYQKPKSSWSQQQLPQEILDKIALMEQQITTLTNHVNVLQGSHQTFTEQYSSHHQQLTTIDTNIALLTHRQDSLENQHKSLMTQMQTLIDTLQASQTPPTRQQPARKAKRTSTPYEKTPLKDVKKRFIQPSTESVMTDSDALPLSDEYYTESGDISDTGTIENTYEASEQDTSGQSSFILNPFNWGNKPQV</sequence>
<feature type="compositionally biased region" description="Polar residues" evidence="1">
    <location>
        <begin position="617"/>
        <end position="626"/>
    </location>
</feature>